<sequence length="131" mass="15566">MRRIDRLYIIYGVIDLSGVSGVTFSKLNHIAFLMQKELNVKLGYSFIETHYGLRSSELLDDIEMLKSIGFIMMVSGWYYRGKNAPDYDISEDLPEPVIYNIKRYLRHSDRELFEYIQKHYKGKIILPYMLR</sequence>
<accession>A0A3Q8Q497</accession>
<gene>
    <name evidence="1" type="ORF">SPV2_gp11</name>
</gene>
<evidence type="ECO:0000313" key="2">
    <source>
        <dbReference type="Proteomes" id="UP000272463"/>
    </source>
</evidence>
<name>A0A3Q8Q497_9VIRU</name>
<protein>
    <submittedName>
        <fullName evidence="1">Uncharacterized protein</fullName>
    </submittedName>
</protein>
<evidence type="ECO:0000313" key="1">
    <source>
        <dbReference type="EMBL" id="AZI76010.1"/>
    </source>
</evidence>
<organism evidence="1 2">
    <name type="scientific">Sulfolobus polyhedral virus 2</name>
    <dbReference type="NCBI Taxonomy" id="2493125"/>
    <lineage>
        <taxon>Viruses</taxon>
        <taxon>Viruses incertae sedis</taxon>
        <taxon>Portogloboviridae</taxon>
        <taxon>Alphaportoglobovirus</taxon>
        <taxon>Alphaportoglobovirus umijigokuense</taxon>
    </lineage>
</organism>
<dbReference type="Proteomes" id="UP000272463">
    <property type="component" value="Segment"/>
</dbReference>
<dbReference type="EMBL" id="MK064567">
    <property type="protein sequence ID" value="AZI76010.1"/>
    <property type="molecule type" value="Genomic_DNA"/>
</dbReference>
<keyword evidence="2" id="KW-1185">Reference proteome</keyword>
<reference evidence="1 2" key="1">
    <citation type="journal article" date="2018" name="Environ. Microbiol.">
        <title>New archaeal viruses discovered by metagenomic analysis of viral communities in enrichment cultures.</title>
        <authorList>
            <person name="Liu Y."/>
            <person name="Brandt D."/>
            <person name="Ishino S."/>
            <person name="Ishino Y."/>
            <person name="Koonin E.V."/>
            <person name="Kalinowski J."/>
            <person name="Krupovic M."/>
            <person name="Prangishvili D."/>
        </authorList>
    </citation>
    <scope>NUCLEOTIDE SEQUENCE [LARGE SCALE GENOMIC DNA]</scope>
</reference>
<proteinExistence type="predicted"/>